<keyword evidence="5" id="KW-0131">Cell cycle</keyword>
<organism evidence="7 8">
    <name type="scientific">Saitoella complicata (strain BCRC 22490 / CBS 7301 / JCM 7358 / NBRC 10748 / NRRL Y-17804)</name>
    <dbReference type="NCBI Taxonomy" id="698492"/>
    <lineage>
        <taxon>Eukaryota</taxon>
        <taxon>Fungi</taxon>
        <taxon>Dikarya</taxon>
        <taxon>Ascomycota</taxon>
        <taxon>Taphrinomycotina</taxon>
        <taxon>Taphrinomycotina incertae sedis</taxon>
        <taxon>Saitoella</taxon>
    </lineage>
</organism>
<dbReference type="InterPro" id="IPR008401">
    <property type="entry name" value="Apc13"/>
</dbReference>
<keyword evidence="3" id="KW-0498">Mitosis</keyword>
<keyword evidence="2" id="KW-0132">Cell division</keyword>
<dbReference type="EMBL" id="BACD03000028">
    <property type="protein sequence ID" value="GAO50037.1"/>
    <property type="molecule type" value="Genomic_DNA"/>
</dbReference>
<reference evidence="7 8" key="3">
    <citation type="journal article" date="2015" name="Genome Announc.">
        <title>Draft Genome Sequence of the Archiascomycetous Yeast Saitoella complicata.</title>
        <authorList>
            <person name="Yamauchi K."/>
            <person name="Kondo S."/>
            <person name="Hamamoto M."/>
            <person name="Takahashi Y."/>
            <person name="Ogura Y."/>
            <person name="Hayashi T."/>
            <person name="Nishida H."/>
        </authorList>
    </citation>
    <scope>NUCLEOTIDE SEQUENCE [LARGE SCALE GENOMIC DNA]</scope>
    <source>
        <strain evidence="7 8">NRRL Y-17804</strain>
    </source>
</reference>
<dbReference type="Proteomes" id="UP000033140">
    <property type="component" value="Unassembled WGS sequence"/>
</dbReference>
<reference evidence="7 8" key="1">
    <citation type="journal article" date="2011" name="J. Gen. Appl. Microbiol.">
        <title>Draft genome sequencing of the enigmatic yeast Saitoella complicata.</title>
        <authorList>
            <person name="Nishida H."/>
            <person name="Hamamoto M."/>
            <person name="Sugiyama J."/>
        </authorList>
    </citation>
    <scope>NUCLEOTIDE SEQUENCE [LARGE SCALE GENOMIC DNA]</scope>
    <source>
        <strain evidence="7 8">NRRL Y-17804</strain>
    </source>
</reference>
<feature type="compositionally biased region" description="Basic and acidic residues" evidence="6">
    <location>
        <begin position="78"/>
        <end position="96"/>
    </location>
</feature>
<evidence type="ECO:0000256" key="4">
    <source>
        <dbReference type="ARBA" id="ARBA00022786"/>
    </source>
</evidence>
<evidence type="ECO:0000256" key="5">
    <source>
        <dbReference type="ARBA" id="ARBA00023306"/>
    </source>
</evidence>
<evidence type="ECO:0000313" key="8">
    <source>
        <dbReference type="Proteomes" id="UP000033140"/>
    </source>
</evidence>
<dbReference type="GO" id="GO:0005680">
    <property type="term" value="C:anaphase-promoting complex"/>
    <property type="evidence" value="ECO:0007669"/>
    <property type="project" value="InterPro"/>
</dbReference>
<name>A0A0E9NJI6_SAICN</name>
<dbReference type="RefSeq" id="XP_019026212.1">
    <property type="nucleotide sequence ID" value="XM_019170065.1"/>
</dbReference>
<evidence type="ECO:0000256" key="3">
    <source>
        <dbReference type="ARBA" id="ARBA00022776"/>
    </source>
</evidence>
<comment type="caution">
    <text evidence="7">The sequence shown here is derived from an EMBL/GenBank/DDBJ whole genome shotgun (WGS) entry which is preliminary data.</text>
</comment>
<dbReference type="PANTHER" id="PTHR28526">
    <property type="entry name" value="ANAPHASE-PROMOTING COMPLEX SUBUNIT 13"/>
    <property type="match status" value="1"/>
</dbReference>
<dbReference type="PANTHER" id="PTHR28526:SF1">
    <property type="entry name" value="ANAPHASE-PROMOTING COMPLEX SUBUNIT 13"/>
    <property type="match status" value="1"/>
</dbReference>
<evidence type="ECO:0000256" key="2">
    <source>
        <dbReference type="ARBA" id="ARBA00022618"/>
    </source>
</evidence>
<accession>A0A0E9NJI6</accession>
<evidence type="ECO:0000256" key="6">
    <source>
        <dbReference type="SAM" id="MobiDB-lite"/>
    </source>
</evidence>
<keyword evidence="8" id="KW-1185">Reference proteome</keyword>
<evidence type="ECO:0000313" key="7">
    <source>
        <dbReference type="EMBL" id="GAO50037.1"/>
    </source>
</evidence>
<feature type="region of interest" description="Disordered" evidence="6">
    <location>
        <begin position="78"/>
        <end position="103"/>
    </location>
</feature>
<sequence length="103" mass="11911">MSDSHATYIHMNQPWIVDHLDEWLQQKLPVEDIWVPPEHQPMNPEDEDEVPDQHAAAGLLRAQKPPEPAWRDLGLREMAARGPKQGEDVKKVESLRKKIPLPR</sequence>
<comment type="similarity">
    <text evidence="1">Belongs to the APC13 family.</text>
</comment>
<dbReference type="OMA" id="HRPINPE"/>
<dbReference type="Pfam" id="PF05839">
    <property type="entry name" value="Apc13p"/>
    <property type="match status" value="1"/>
</dbReference>
<dbReference type="AlphaFoldDB" id="A0A0E9NJI6"/>
<dbReference type="GO" id="GO:0051301">
    <property type="term" value="P:cell division"/>
    <property type="evidence" value="ECO:0007669"/>
    <property type="project" value="UniProtKB-KW"/>
</dbReference>
<reference evidence="7 8" key="2">
    <citation type="journal article" date="2014" name="J. Gen. Appl. Microbiol.">
        <title>The early diverging ascomycetous budding yeast Saitoella complicata has three histone deacetylases belonging to the Clr6, Hos2, and Rpd3 lineages.</title>
        <authorList>
            <person name="Nishida H."/>
            <person name="Matsumoto T."/>
            <person name="Kondo S."/>
            <person name="Hamamoto M."/>
            <person name="Yoshikawa H."/>
        </authorList>
    </citation>
    <scope>NUCLEOTIDE SEQUENCE [LARGE SCALE GENOMIC DNA]</scope>
    <source>
        <strain evidence="7 8">NRRL Y-17804</strain>
    </source>
</reference>
<protein>
    <submittedName>
        <fullName evidence="7">Uncharacterized protein</fullName>
    </submittedName>
</protein>
<keyword evidence="4" id="KW-0833">Ubl conjugation pathway</keyword>
<evidence type="ECO:0000256" key="1">
    <source>
        <dbReference type="ARBA" id="ARBA00006940"/>
    </source>
</evidence>
<dbReference type="OrthoDB" id="2351920at2759"/>
<proteinExistence type="inferred from homology"/>
<gene>
    <name evidence="7" type="ORF">G7K_4172-t1</name>
</gene>